<evidence type="ECO:0000256" key="4">
    <source>
        <dbReference type="ARBA" id="ARBA00023002"/>
    </source>
</evidence>
<evidence type="ECO:0000256" key="2">
    <source>
        <dbReference type="ARBA" id="ARBA00022630"/>
    </source>
</evidence>
<comment type="cofactor">
    <cofactor evidence="1">
        <name>FAD</name>
        <dbReference type="ChEBI" id="CHEBI:57692"/>
    </cofactor>
</comment>
<dbReference type="Proteomes" id="UP000272729">
    <property type="component" value="Unassembled WGS sequence"/>
</dbReference>
<dbReference type="Gene3D" id="3.30.9.10">
    <property type="entry name" value="D-Amino Acid Oxidase, subunit A, domain 2"/>
    <property type="match status" value="1"/>
</dbReference>
<dbReference type="AlphaFoldDB" id="A0A495XBJ8"/>
<evidence type="ECO:0000313" key="8">
    <source>
        <dbReference type="EMBL" id="RKT71382.1"/>
    </source>
</evidence>
<dbReference type="PANTHER" id="PTHR43104:SF2">
    <property type="entry name" value="L-2-HYDROXYGLUTARATE DEHYDROGENASE, MITOCHONDRIAL"/>
    <property type="match status" value="1"/>
</dbReference>
<comment type="similarity">
    <text evidence="5">Belongs to the L2HGDH family.</text>
</comment>
<evidence type="ECO:0000256" key="1">
    <source>
        <dbReference type="ARBA" id="ARBA00001974"/>
    </source>
</evidence>
<feature type="domain" description="FAD dependent oxidoreductase" evidence="7">
    <location>
        <begin position="49"/>
        <end position="431"/>
    </location>
</feature>
<dbReference type="GO" id="GO:0047545">
    <property type="term" value="F:(S)-2-hydroxyglutarate dehydrogenase activity"/>
    <property type="evidence" value="ECO:0007669"/>
    <property type="project" value="TreeGrafter"/>
</dbReference>
<dbReference type="SUPFAM" id="SSF51905">
    <property type="entry name" value="FAD/NAD(P)-binding domain"/>
    <property type="match status" value="1"/>
</dbReference>
<dbReference type="GO" id="GO:0005737">
    <property type="term" value="C:cytoplasm"/>
    <property type="evidence" value="ECO:0007669"/>
    <property type="project" value="TreeGrafter"/>
</dbReference>
<sequence length="433" mass="46202">MGDQGRRNAVGDQGRGNAVGDQGRGNAVGDRGGGNAVSNRADSPPVRHIVVIGGGIVGLAVANELVTRGDRVTVLEKEDHWAAHQTGHNSNVVHAGLYYKPGSLKARMSVAGNRSMIEFARRNDVPVEVCGKLVVATSADELPRLHALAQRAEANGVPAKLITAAEARDYEPEVACVEALRVESTGIIDFPAVCAALVRRLEGQDLRLSTPALAIRPGSRGGVEVATPSGVVRADVLVNCAGLHSDRIARMAGLTPAARIVPFRGEYFELRRTSLVRGLIYPVPDPTLPFLGVHLTRMLDGSVHCGPNAVLALRREGYRWRDFSGRDVAEVARFPGTWRLARRYARTGLDEVLRSFSRKRFAASLARLVPAVREDDLVPASAGVRAQAMLPDGSLVDDFLVETAPGQVHVLNAPSPAATGSLEIAKHVADLTR</sequence>
<dbReference type="InterPro" id="IPR036188">
    <property type="entry name" value="FAD/NAD-bd_sf"/>
</dbReference>
<evidence type="ECO:0000259" key="7">
    <source>
        <dbReference type="Pfam" id="PF01266"/>
    </source>
</evidence>
<reference evidence="8 9" key="1">
    <citation type="submission" date="2018-10" db="EMBL/GenBank/DDBJ databases">
        <title>Sequencing the genomes of 1000 actinobacteria strains.</title>
        <authorList>
            <person name="Klenk H.-P."/>
        </authorList>
    </citation>
    <scope>NUCLEOTIDE SEQUENCE [LARGE SCALE GENOMIC DNA]</scope>
    <source>
        <strain evidence="8 9">DSM 43911</strain>
    </source>
</reference>
<dbReference type="PANTHER" id="PTHR43104">
    <property type="entry name" value="L-2-HYDROXYGLUTARATE DEHYDROGENASE, MITOCHONDRIAL"/>
    <property type="match status" value="1"/>
</dbReference>
<evidence type="ECO:0000256" key="3">
    <source>
        <dbReference type="ARBA" id="ARBA00022827"/>
    </source>
</evidence>
<dbReference type="EMBL" id="RBXR01000001">
    <property type="protein sequence ID" value="RKT71382.1"/>
    <property type="molecule type" value="Genomic_DNA"/>
</dbReference>
<accession>A0A495XBJ8</accession>
<dbReference type="Pfam" id="PF01266">
    <property type="entry name" value="DAO"/>
    <property type="match status" value="1"/>
</dbReference>
<dbReference type="Gene3D" id="3.50.50.60">
    <property type="entry name" value="FAD/NAD(P)-binding domain"/>
    <property type="match status" value="1"/>
</dbReference>
<keyword evidence="3" id="KW-0274">FAD</keyword>
<feature type="region of interest" description="Disordered" evidence="6">
    <location>
        <begin position="1"/>
        <end position="42"/>
    </location>
</feature>
<comment type="caution">
    <text evidence="8">The sequence shown here is derived from an EMBL/GenBank/DDBJ whole genome shotgun (WGS) entry which is preliminary data.</text>
</comment>
<evidence type="ECO:0000256" key="6">
    <source>
        <dbReference type="SAM" id="MobiDB-lite"/>
    </source>
</evidence>
<name>A0A495XBJ8_9PSEU</name>
<keyword evidence="4" id="KW-0560">Oxidoreductase</keyword>
<keyword evidence="2" id="KW-0285">Flavoprotein</keyword>
<protein>
    <submittedName>
        <fullName evidence="8">L-2-hydroxyglutarate oxidase</fullName>
    </submittedName>
</protein>
<evidence type="ECO:0000313" key="9">
    <source>
        <dbReference type="Proteomes" id="UP000272729"/>
    </source>
</evidence>
<gene>
    <name evidence="8" type="ORF">DFJ66_4671</name>
</gene>
<organism evidence="8 9">
    <name type="scientific">Saccharothrix variisporea</name>
    <dbReference type="NCBI Taxonomy" id="543527"/>
    <lineage>
        <taxon>Bacteria</taxon>
        <taxon>Bacillati</taxon>
        <taxon>Actinomycetota</taxon>
        <taxon>Actinomycetes</taxon>
        <taxon>Pseudonocardiales</taxon>
        <taxon>Pseudonocardiaceae</taxon>
        <taxon>Saccharothrix</taxon>
    </lineage>
</organism>
<keyword evidence="9" id="KW-1185">Reference proteome</keyword>
<evidence type="ECO:0000256" key="5">
    <source>
        <dbReference type="ARBA" id="ARBA00037941"/>
    </source>
</evidence>
<dbReference type="InterPro" id="IPR006076">
    <property type="entry name" value="FAD-dep_OxRdtase"/>
</dbReference>
<proteinExistence type="inferred from homology"/>
<dbReference type="NCBIfam" id="NF008726">
    <property type="entry name" value="PRK11728.1"/>
    <property type="match status" value="1"/>
</dbReference>